<dbReference type="EMBL" id="JOPA01000035">
    <property type="protein sequence ID" value="OUI91509.1"/>
    <property type="molecule type" value="Genomic_DNA"/>
</dbReference>
<comment type="caution">
    <text evidence="1">The sequence shown here is derived from an EMBL/GenBank/DDBJ whole genome shotgun (WGS) entry which is preliminary data.</text>
</comment>
<proteinExistence type="predicted"/>
<protein>
    <submittedName>
        <fullName evidence="1">Uncharacterized protein</fullName>
    </submittedName>
</protein>
<reference evidence="2" key="1">
    <citation type="submission" date="2014-06" db="EMBL/GenBank/DDBJ databases">
        <authorList>
            <person name="Winans N.J."/>
            <person name="Newell P.D."/>
            <person name="Douglas A.E."/>
        </authorList>
    </citation>
    <scope>NUCLEOTIDE SEQUENCE [LARGE SCALE GENOMIC DNA]</scope>
</reference>
<evidence type="ECO:0000313" key="2">
    <source>
        <dbReference type="Proteomes" id="UP000194641"/>
    </source>
</evidence>
<dbReference type="Proteomes" id="UP000194641">
    <property type="component" value="Unassembled WGS sequence"/>
</dbReference>
<organism evidence="1 2">
    <name type="scientific">Acetobacter indonesiensis</name>
    <dbReference type="NCBI Taxonomy" id="104101"/>
    <lineage>
        <taxon>Bacteria</taxon>
        <taxon>Pseudomonadati</taxon>
        <taxon>Pseudomonadota</taxon>
        <taxon>Alphaproteobacteria</taxon>
        <taxon>Acetobacterales</taxon>
        <taxon>Acetobacteraceae</taxon>
        <taxon>Acetobacter</taxon>
    </lineage>
</organism>
<gene>
    <name evidence="1" type="ORF">HK17_11190</name>
</gene>
<dbReference type="AlphaFoldDB" id="A0A252ANR1"/>
<evidence type="ECO:0000313" key="1">
    <source>
        <dbReference type="EMBL" id="OUI91509.1"/>
    </source>
</evidence>
<sequence>MILQGYFVVKESTSISVLFFSLFRRMGKEGASSKNWSLATHTLRLFVAVTFPYRYKMLHSWSDKHRAVAGRTGCQAGCVMQFCIFCGVLSL</sequence>
<name>A0A252ANR1_9PROT</name>
<accession>A0A252ANR1</accession>